<dbReference type="AlphaFoldDB" id="A0ABD4WRF9"/>
<protein>
    <recommendedName>
        <fullName evidence="3">Pectate lyase superfamily protein domain-containing protein</fullName>
    </recommendedName>
</protein>
<dbReference type="InterPro" id="IPR012334">
    <property type="entry name" value="Pectin_lyas_fold"/>
</dbReference>
<dbReference type="Gene3D" id="2.160.20.10">
    <property type="entry name" value="Single-stranded right-handed beta-helix, Pectin lyase-like"/>
    <property type="match status" value="1"/>
</dbReference>
<dbReference type="SUPFAM" id="SSF51126">
    <property type="entry name" value="Pectin lyase-like"/>
    <property type="match status" value="1"/>
</dbReference>
<dbReference type="InterPro" id="IPR011050">
    <property type="entry name" value="Pectin_lyase_fold/virulence"/>
</dbReference>
<dbReference type="EMBL" id="JARAOX010000161">
    <property type="protein sequence ID" value="MDD9782690.1"/>
    <property type="molecule type" value="Genomic_DNA"/>
</dbReference>
<dbReference type="Proteomes" id="UP001213771">
    <property type="component" value="Unassembled WGS sequence"/>
</dbReference>
<organism evidence="1 2">
    <name type="scientific">Priestia megaterium</name>
    <name type="common">Bacillus megaterium</name>
    <dbReference type="NCBI Taxonomy" id="1404"/>
    <lineage>
        <taxon>Bacteria</taxon>
        <taxon>Bacillati</taxon>
        <taxon>Bacillota</taxon>
        <taxon>Bacilli</taxon>
        <taxon>Bacillales</taxon>
        <taxon>Bacillaceae</taxon>
        <taxon>Priestia</taxon>
    </lineage>
</organism>
<gene>
    <name evidence="1" type="ORF">PVE99_09775</name>
</gene>
<name>A0ABD4WRF9_PRIMG</name>
<evidence type="ECO:0000313" key="1">
    <source>
        <dbReference type="EMBL" id="MDD9782690.1"/>
    </source>
</evidence>
<proteinExistence type="predicted"/>
<evidence type="ECO:0008006" key="3">
    <source>
        <dbReference type="Google" id="ProtNLM"/>
    </source>
</evidence>
<comment type="caution">
    <text evidence="1">The sequence shown here is derived from an EMBL/GenBank/DDBJ whole genome shotgun (WGS) entry which is preliminary data.</text>
</comment>
<sequence>MLNPNDNPLYNAYGDGLNDDTAYLQAAHDRLPNSGGTIYLPNKKFKYTKLNITKPNVSITGEGILYEGTIIIGDAHVIKDLHFKIHGITFEFNSIENGKNAIELRNVRRGKIFNCTFKNADKVIYTHPIGVFQHTSRIMIYDNIMDGAGYILYIDRPEGYNDYSVGDFHFINNQCYGGVKYGHIYGLGVDGFICALNSFFFPSHRDASQYKKENIYIDFGNHININSNNLYEAGTEAIWLNRIQNPNINGNNIAWCGQRIPSSGIKISKGNQTGDEFVFGSISGNNIVFPTASGIELSDNVSHMSLGANTVRSAGHSQYYYGSIPLSSVPHFGINTSSKTKGNVIIGNNTDDNINNIQGTNVQNTNLDINKNVIETKISLTLTQNISTLDTRGINRIHFAQTLPTTITNLNNGTGSQEILLLSFNDNTTIQSNSSILLKGNKDVRLRSNESISLIFTTGKWLEVARNVQYTPNIQTLERDSTFIDVTDNDRVYLNQPNKNIITELVNGTGSQEILLLAFNDNTTIQSNSSIVLSKNTNITLPNKGIIKLLYTTDKWVELFRNF</sequence>
<evidence type="ECO:0000313" key="2">
    <source>
        <dbReference type="Proteomes" id="UP001213771"/>
    </source>
</evidence>
<dbReference type="RefSeq" id="WP_274588817.1">
    <property type="nucleotide sequence ID" value="NZ_JARAOX010000161.1"/>
</dbReference>
<accession>A0ABD4WRF9</accession>
<reference evidence="1 2" key="1">
    <citation type="submission" date="2023-02" db="EMBL/GenBank/DDBJ databases">
        <authorList>
            <person name="Olszewska D."/>
        </authorList>
    </citation>
    <scope>NUCLEOTIDE SEQUENCE [LARGE SCALE GENOMIC DNA]</scope>
    <source>
        <strain evidence="1 2">FDU301</strain>
    </source>
</reference>